<dbReference type="RefSeq" id="WP_173302252.1">
    <property type="nucleotide sequence ID" value="NZ_JABRWQ010000007.1"/>
</dbReference>
<sequence>MSLIKKMHVFILAFAVLVVLNCCKNTSEKTGEALIESTIGNDADVDLEDEKIVIETKEGTFTSDTANHSWPDEIPKSVPEFLDGKIVNISTRELGASKNWNLLFEEVGDKALSDYKTKLKENGFKVSSITMGGTNTQITGENNDLIVVVMGGDGMVSLSVGIED</sequence>
<feature type="chain" id="PRO_5046403981" evidence="1">
    <location>
        <begin position="22"/>
        <end position="164"/>
    </location>
</feature>
<organism evidence="2 3">
    <name type="scientific">Winogradskyella litoriviva</name>
    <dbReference type="NCBI Taxonomy" id="1220182"/>
    <lineage>
        <taxon>Bacteria</taxon>
        <taxon>Pseudomonadati</taxon>
        <taxon>Bacteroidota</taxon>
        <taxon>Flavobacteriia</taxon>
        <taxon>Flavobacteriales</taxon>
        <taxon>Flavobacteriaceae</taxon>
        <taxon>Winogradskyella</taxon>
    </lineage>
</organism>
<reference evidence="2 3" key="1">
    <citation type="journal article" date="2015" name="Int. J. Syst. Evol. Microbiol.">
        <title>Winogradskyella litoriviva sp. nov., isolated from coastal seawater.</title>
        <authorList>
            <person name="Nedashkovskaya O.I."/>
            <person name="Kukhlevskiy A.D."/>
            <person name="Zhukova N.V."/>
            <person name="Kim S.J."/>
            <person name="Rhee S.K."/>
            <person name="Mikhailov V.V."/>
        </authorList>
    </citation>
    <scope>NUCLEOTIDE SEQUENCE [LARGE SCALE GENOMIC DNA]</scope>
    <source>
        <strain evidence="2 3">KMM6491</strain>
    </source>
</reference>
<proteinExistence type="predicted"/>
<keyword evidence="3" id="KW-1185">Reference proteome</keyword>
<keyword evidence="1" id="KW-0732">Signal</keyword>
<evidence type="ECO:0000313" key="3">
    <source>
        <dbReference type="Proteomes" id="UP000805085"/>
    </source>
</evidence>
<gene>
    <name evidence="2" type="ORF">HNV10_15215</name>
</gene>
<dbReference type="EMBL" id="JABRWQ010000007">
    <property type="protein sequence ID" value="NRD24602.1"/>
    <property type="molecule type" value="Genomic_DNA"/>
</dbReference>
<comment type="caution">
    <text evidence="2">The sequence shown here is derived from an EMBL/GenBank/DDBJ whole genome shotgun (WGS) entry which is preliminary data.</text>
</comment>
<feature type="signal peptide" evidence="1">
    <location>
        <begin position="1"/>
        <end position="21"/>
    </location>
</feature>
<protein>
    <submittedName>
        <fullName evidence="2">Uncharacterized protein</fullName>
    </submittedName>
</protein>
<evidence type="ECO:0000313" key="2">
    <source>
        <dbReference type="EMBL" id="NRD24602.1"/>
    </source>
</evidence>
<name>A0ABX2E8C9_9FLAO</name>
<accession>A0ABX2E8C9</accession>
<evidence type="ECO:0000256" key="1">
    <source>
        <dbReference type="SAM" id="SignalP"/>
    </source>
</evidence>
<dbReference type="Proteomes" id="UP000805085">
    <property type="component" value="Unassembled WGS sequence"/>
</dbReference>